<name>A0A0D5C2P9_9ARCH</name>
<dbReference type="GeneID" id="24820582"/>
<sequence length="134" mass="14802">MSVDADLLETLMSQNENHPLNFTLKLNNLSFQLISVSITNSPIPVNEPTTRGGVYFSDTFAYKMKGVVEDLSIVPLLTKKMLGPNTEFGELIITTQIDDKGKPVTLEIFTNLTNSVQTPNSIELSMIIVKLNSI</sequence>
<reference evidence="1 2" key="2">
    <citation type="journal article" date="2016" name="ISME J.">
        <title>Physiological and genomic characterization of two novel marine thaumarchaeal strains indicates niche differentiation.</title>
        <authorList>
            <person name="Bayer B."/>
            <person name="Vojvoda J."/>
            <person name="Offre P."/>
            <person name="Alves R.J."/>
            <person name="Elisabeth N.H."/>
            <person name="Garcia J.A."/>
            <person name="Volland J.M."/>
            <person name="Srivastava A."/>
            <person name="Schleper C."/>
            <person name="Herndl G.J."/>
        </authorList>
    </citation>
    <scope>NUCLEOTIDE SEQUENCE [LARGE SCALE GENOMIC DNA]</scope>
    <source>
        <strain evidence="1 2">NF5</strain>
    </source>
</reference>
<accession>A0A0D5C2P9</accession>
<gene>
    <name evidence="1" type="ORF">NADRNF5_1394</name>
</gene>
<keyword evidence="2" id="KW-1185">Reference proteome</keyword>
<dbReference type="HOGENOM" id="CLU_156328_0_0_2"/>
<dbReference type="OrthoDB" id="11792at2157"/>
<dbReference type="KEGG" id="nin:NADRNF5_1394"/>
<protein>
    <submittedName>
        <fullName evidence="1">Uncharacterized protein</fullName>
    </submittedName>
</protein>
<proteinExistence type="predicted"/>
<reference evidence="2" key="1">
    <citation type="submission" date="2015-03" db="EMBL/GenBank/DDBJ databases">
        <title>Characterization of two novel Thaumarchaeota isolated from the Northern Adriatic Sea.</title>
        <authorList>
            <person name="Bayer B."/>
            <person name="Vojvoda J."/>
            <person name="Offre P."/>
            <person name="Srivastava A."/>
            <person name="Elisabeth N."/>
            <person name="Garcia J.A.L."/>
            <person name="Schleper C."/>
            <person name="Herndl G.J."/>
        </authorList>
    </citation>
    <scope>NUCLEOTIDE SEQUENCE [LARGE SCALE GENOMIC DNA]</scope>
    <source>
        <strain evidence="2">NF5</strain>
    </source>
</reference>
<evidence type="ECO:0000313" key="1">
    <source>
        <dbReference type="EMBL" id="AJW71079.1"/>
    </source>
</evidence>
<dbReference type="RefSeq" id="WP_048116389.1">
    <property type="nucleotide sequence ID" value="NZ_CP011070.1"/>
</dbReference>
<dbReference type="STRING" id="1580092.NADRNF5_1394"/>
<evidence type="ECO:0000313" key="2">
    <source>
        <dbReference type="Proteomes" id="UP000032408"/>
    </source>
</evidence>
<dbReference type="AlphaFoldDB" id="A0A0D5C2P9"/>
<dbReference type="EMBL" id="CP011070">
    <property type="protein sequence ID" value="AJW71079.1"/>
    <property type="molecule type" value="Genomic_DNA"/>
</dbReference>
<organism evidence="1 2">
    <name type="scientific">Nitrosopumilus adriaticus</name>
    <dbReference type="NCBI Taxonomy" id="1580092"/>
    <lineage>
        <taxon>Archaea</taxon>
        <taxon>Nitrososphaerota</taxon>
        <taxon>Nitrososphaeria</taxon>
        <taxon>Nitrosopumilales</taxon>
        <taxon>Nitrosopumilaceae</taxon>
        <taxon>Nitrosopumilus</taxon>
    </lineage>
</organism>
<dbReference type="Proteomes" id="UP000032408">
    <property type="component" value="Chromosome"/>
</dbReference>